<feature type="chain" id="PRO_5009825108" description="PE-PGRS family protein" evidence="2">
    <location>
        <begin position="23"/>
        <end position="424"/>
    </location>
</feature>
<name>A0A1A1YHE3_9MYCO</name>
<evidence type="ECO:0000313" key="4">
    <source>
        <dbReference type="Proteomes" id="UP000093779"/>
    </source>
</evidence>
<keyword evidence="2" id="KW-0732">Signal</keyword>
<evidence type="ECO:0008006" key="5">
    <source>
        <dbReference type="Google" id="ProtNLM"/>
    </source>
</evidence>
<sequence length="424" mass="42260">MQTAVRSYLTAGVALAGAGVIAVSPVAPTPTDIQLPAIHASSAAVTLNALTNPLDAWVQTLTKAGTNLQALGEQLMASPAPILQTVIRNQIGNATVIGNAVQSYGDLLGTTLQGLPAALQEASDLINQGQITKAMDGLTNALLPAIVGVLDLMNGTWSAVDTTTQNIQNVIAAVPTLVQSVALPALYPVLSVVNGLAATAEEVVTAANAGDTEGVVNAFINAPANLTDAFLNGKGTILGFINTPGLLSPESGFGFLGDGPITSILNIPKTIAGLLDPNPQAPATASVATVASAKLASSPVKALSSGVSARNVTLSAPAAETADEPASAPTDSDAATTADSPAASSQADDSASDSTEAKAPAPAKTATATATAGKTAVKKPTATANPAQKIRDNIKKATQRLTGKTAETGKRSNAAGKARHKSGH</sequence>
<organism evidence="3 4">
    <name type="scientific">Mycolicibacterium conceptionense</name>
    <dbReference type="NCBI Taxonomy" id="451644"/>
    <lineage>
        <taxon>Bacteria</taxon>
        <taxon>Bacillati</taxon>
        <taxon>Actinomycetota</taxon>
        <taxon>Actinomycetes</taxon>
        <taxon>Mycobacteriales</taxon>
        <taxon>Mycobacteriaceae</taxon>
        <taxon>Mycolicibacterium</taxon>
    </lineage>
</organism>
<feature type="compositionally biased region" description="Low complexity" evidence="1">
    <location>
        <begin position="324"/>
        <end position="387"/>
    </location>
</feature>
<dbReference type="AlphaFoldDB" id="A0A1A1YHE3"/>
<accession>A0A1A1YHE3</accession>
<reference evidence="3 4" key="1">
    <citation type="submission" date="2016-06" db="EMBL/GenBank/DDBJ databases">
        <authorList>
            <person name="Kjaerup R.B."/>
            <person name="Dalgaard T.S."/>
            <person name="Juul-Madsen H.R."/>
        </authorList>
    </citation>
    <scope>NUCLEOTIDE SEQUENCE [LARGE SCALE GENOMIC DNA]</scope>
    <source>
        <strain evidence="3 4">ACS1953</strain>
    </source>
</reference>
<feature type="signal peptide" evidence="2">
    <location>
        <begin position="1"/>
        <end position="22"/>
    </location>
</feature>
<comment type="caution">
    <text evidence="3">The sequence shown here is derived from an EMBL/GenBank/DDBJ whole genome shotgun (WGS) entry which is preliminary data.</text>
</comment>
<evidence type="ECO:0000256" key="1">
    <source>
        <dbReference type="SAM" id="MobiDB-lite"/>
    </source>
</evidence>
<gene>
    <name evidence="3" type="ORF">A5726_22365</name>
</gene>
<protein>
    <recommendedName>
        <fullName evidence="5">PE-PGRS family protein</fullName>
    </recommendedName>
</protein>
<evidence type="ECO:0000313" key="3">
    <source>
        <dbReference type="EMBL" id="OBF14934.1"/>
    </source>
</evidence>
<dbReference type="RefSeq" id="WP_064898378.1">
    <property type="nucleotide sequence ID" value="NZ_JAYXBT010000002.1"/>
</dbReference>
<evidence type="ECO:0000256" key="2">
    <source>
        <dbReference type="SAM" id="SignalP"/>
    </source>
</evidence>
<proteinExistence type="predicted"/>
<dbReference type="Proteomes" id="UP000093779">
    <property type="component" value="Unassembled WGS sequence"/>
</dbReference>
<feature type="region of interest" description="Disordered" evidence="1">
    <location>
        <begin position="316"/>
        <end position="424"/>
    </location>
</feature>
<dbReference type="EMBL" id="LZHX01000083">
    <property type="protein sequence ID" value="OBF14934.1"/>
    <property type="molecule type" value="Genomic_DNA"/>
</dbReference>